<proteinExistence type="predicted"/>
<dbReference type="PANTHER" id="PTHR18901">
    <property type="entry name" value="2-DEOXYGLUCOSE-6-PHOSPHATE PHOSPHATASE 2"/>
    <property type="match status" value="1"/>
</dbReference>
<dbReference type="EMBL" id="JTJU01000033">
    <property type="protein sequence ID" value="OBX10291.1"/>
    <property type="molecule type" value="Genomic_DNA"/>
</dbReference>
<dbReference type="PRINTS" id="PR00413">
    <property type="entry name" value="HADHALOGNASE"/>
</dbReference>
<dbReference type="CDD" id="cd07505">
    <property type="entry name" value="HAD_BPGM-like"/>
    <property type="match status" value="1"/>
</dbReference>
<dbReference type="InterPro" id="IPR023214">
    <property type="entry name" value="HAD_sf"/>
</dbReference>
<sequence>MIKAVIFDLDGLLADTEIVSYKIYQDMLAKYQVSFSIEYYAQNYSGKSEKHNLTNIIEQFSLPLSLEDGFKYVEKREMELLEKGITLKPGAKELLQYLIANHYKIGLATSSKKERAEKILKMNDIYQYFDSLTYTNEVKNGKPHPDIFLKASEKLCVYPNECLVLEDSEAGIEAGYRANMCVINIPDMKKPSEQYRKMVIEQYDTLLDVIPYLENSKAK</sequence>
<protein>
    <recommendedName>
        <fullName evidence="3">Phosphatase</fullName>
    </recommendedName>
</protein>
<reference evidence="1 2" key="1">
    <citation type="submission" date="2014-11" db="EMBL/GenBank/DDBJ databases">
        <title>Pan-genome of Gallibacterium spp.</title>
        <authorList>
            <person name="Kudirkiene E."/>
            <person name="Bojesen A.M."/>
        </authorList>
    </citation>
    <scope>NUCLEOTIDE SEQUENCE [LARGE SCALE GENOMIC DNA]</scope>
    <source>
        <strain evidence="1 2">18469/18</strain>
    </source>
</reference>
<organism evidence="1 2">
    <name type="scientific">Gallibacterium salpingitidis</name>
    <dbReference type="NCBI Taxonomy" id="505341"/>
    <lineage>
        <taxon>Bacteria</taxon>
        <taxon>Pseudomonadati</taxon>
        <taxon>Pseudomonadota</taxon>
        <taxon>Gammaproteobacteria</taxon>
        <taxon>Pasteurellales</taxon>
        <taxon>Pasteurellaceae</taxon>
        <taxon>Gallibacterium</taxon>
    </lineage>
</organism>
<dbReference type="Proteomes" id="UP000092527">
    <property type="component" value="Unassembled WGS sequence"/>
</dbReference>
<dbReference type="SUPFAM" id="SSF56784">
    <property type="entry name" value="HAD-like"/>
    <property type="match status" value="1"/>
</dbReference>
<dbReference type="SFLD" id="SFLDG01129">
    <property type="entry name" value="C1.5:_HAD__Beta-PGM__Phosphata"/>
    <property type="match status" value="1"/>
</dbReference>
<dbReference type="NCBIfam" id="TIGR01549">
    <property type="entry name" value="HAD-SF-IA-v1"/>
    <property type="match status" value="1"/>
</dbReference>
<comment type="caution">
    <text evidence="1">The sequence shown here is derived from an EMBL/GenBank/DDBJ whole genome shotgun (WGS) entry which is preliminary data.</text>
</comment>
<dbReference type="SFLD" id="SFLDG01135">
    <property type="entry name" value="C1.5.6:_HAD__Beta-PGM__Phospha"/>
    <property type="match status" value="1"/>
</dbReference>
<dbReference type="PANTHER" id="PTHR18901:SF38">
    <property type="entry name" value="PSEUDOURIDINE-5'-PHOSPHATASE"/>
    <property type="match status" value="1"/>
</dbReference>
<dbReference type="SFLD" id="SFLDS00003">
    <property type="entry name" value="Haloacid_Dehalogenase"/>
    <property type="match status" value="1"/>
</dbReference>
<dbReference type="AlphaFoldDB" id="A0AB36E2E5"/>
<evidence type="ECO:0008006" key="3">
    <source>
        <dbReference type="Google" id="ProtNLM"/>
    </source>
</evidence>
<accession>A0AB36E2E5</accession>
<dbReference type="InterPro" id="IPR006439">
    <property type="entry name" value="HAD-SF_hydro_IA"/>
</dbReference>
<gene>
    <name evidence="1" type="ORF">QV09_06380</name>
</gene>
<dbReference type="RefSeq" id="WP_066421818.1">
    <property type="nucleotide sequence ID" value="NZ_JTJU01000033.1"/>
</dbReference>
<evidence type="ECO:0000313" key="1">
    <source>
        <dbReference type="EMBL" id="OBX10291.1"/>
    </source>
</evidence>
<evidence type="ECO:0000313" key="2">
    <source>
        <dbReference type="Proteomes" id="UP000092527"/>
    </source>
</evidence>
<name>A0AB36E2E5_9PAST</name>
<dbReference type="Gene3D" id="3.40.50.1000">
    <property type="entry name" value="HAD superfamily/HAD-like"/>
    <property type="match status" value="1"/>
</dbReference>
<dbReference type="Pfam" id="PF13419">
    <property type="entry name" value="HAD_2"/>
    <property type="match status" value="1"/>
</dbReference>
<dbReference type="InterPro" id="IPR023198">
    <property type="entry name" value="PGP-like_dom2"/>
</dbReference>
<dbReference type="Gene3D" id="1.10.150.240">
    <property type="entry name" value="Putative phosphatase, domain 2"/>
    <property type="match status" value="1"/>
</dbReference>
<dbReference type="InterPro" id="IPR036412">
    <property type="entry name" value="HAD-like_sf"/>
</dbReference>
<dbReference type="InterPro" id="IPR041492">
    <property type="entry name" value="HAD_2"/>
</dbReference>
<dbReference type="NCBIfam" id="TIGR01509">
    <property type="entry name" value="HAD-SF-IA-v3"/>
    <property type="match status" value="1"/>
</dbReference>